<name>A0A066XK47_COLSU</name>
<evidence type="ECO:0000256" key="1">
    <source>
        <dbReference type="SAM" id="MobiDB-lite"/>
    </source>
</evidence>
<dbReference type="AlphaFoldDB" id="A0A066XK47"/>
<feature type="transmembrane region" description="Helical" evidence="2">
    <location>
        <begin position="222"/>
        <end position="244"/>
    </location>
</feature>
<proteinExistence type="predicted"/>
<dbReference type="HOGENOM" id="CLU_735814_0_0_1"/>
<gene>
    <name evidence="3" type="ORF">CSUB01_11159</name>
</gene>
<dbReference type="Proteomes" id="UP000027238">
    <property type="component" value="Unassembled WGS sequence"/>
</dbReference>
<protein>
    <submittedName>
        <fullName evidence="3">Uncharacterized protein</fullName>
    </submittedName>
</protein>
<feature type="compositionally biased region" description="Basic and acidic residues" evidence="1">
    <location>
        <begin position="252"/>
        <end position="265"/>
    </location>
</feature>
<keyword evidence="2" id="KW-0472">Membrane</keyword>
<keyword evidence="4" id="KW-1185">Reference proteome</keyword>
<feature type="compositionally biased region" description="Low complexity" evidence="1">
    <location>
        <begin position="171"/>
        <end position="209"/>
    </location>
</feature>
<feature type="region of interest" description="Disordered" evidence="1">
    <location>
        <begin position="337"/>
        <end position="358"/>
    </location>
</feature>
<reference evidence="4" key="1">
    <citation type="journal article" date="2014" name="Genome Announc.">
        <title>Draft genome sequence of Colletotrichum sublineola, a destructive pathogen of cultivated sorghum.</title>
        <authorList>
            <person name="Baroncelli R."/>
            <person name="Sanz-Martin J.M."/>
            <person name="Rech G.E."/>
            <person name="Sukno S.A."/>
            <person name="Thon M.R."/>
        </authorList>
    </citation>
    <scope>NUCLEOTIDE SEQUENCE [LARGE SCALE GENOMIC DNA]</scope>
    <source>
        <strain evidence="4">TX430BB</strain>
    </source>
</reference>
<feature type="compositionally biased region" description="Basic and acidic residues" evidence="1">
    <location>
        <begin position="349"/>
        <end position="358"/>
    </location>
</feature>
<evidence type="ECO:0000313" key="3">
    <source>
        <dbReference type="EMBL" id="KDN69568.1"/>
    </source>
</evidence>
<evidence type="ECO:0000313" key="4">
    <source>
        <dbReference type="Proteomes" id="UP000027238"/>
    </source>
</evidence>
<keyword evidence="2" id="KW-1133">Transmembrane helix</keyword>
<feature type="region of interest" description="Disordered" evidence="1">
    <location>
        <begin position="171"/>
        <end position="213"/>
    </location>
</feature>
<evidence type="ECO:0000256" key="2">
    <source>
        <dbReference type="SAM" id="Phobius"/>
    </source>
</evidence>
<organism evidence="3 4">
    <name type="scientific">Colletotrichum sublineola</name>
    <name type="common">Sorghum anthracnose fungus</name>
    <dbReference type="NCBI Taxonomy" id="1173701"/>
    <lineage>
        <taxon>Eukaryota</taxon>
        <taxon>Fungi</taxon>
        <taxon>Dikarya</taxon>
        <taxon>Ascomycota</taxon>
        <taxon>Pezizomycotina</taxon>
        <taxon>Sordariomycetes</taxon>
        <taxon>Hypocreomycetidae</taxon>
        <taxon>Glomerellales</taxon>
        <taxon>Glomerellaceae</taxon>
        <taxon>Colletotrichum</taxon>
        <taxon>Colletotrichum graminicola species complex</taxon>
    </lineage>
</organism>
<sequence length="358" mass="37398">MTTSDPNPMTTQRGAAPLTTVFTTPDFCNSKYWTDTITPPLSSIVCMPTSWHQVFDYSWGFYSPAICPSGYTEGCAFPTSLAITSPDGDIYLGGPVIAGETARLCCPTGHTCYTDTSAYSKCISTQPTTTFRDSNNQPTSQLALVYAVQVRWQQSDLSILQTNPTVPGATYTAPASTGSGTSASVTATGSAPTATGSVAGSDIGSSSGDGSSGGGISVGTTVGIAVGSVVGTLLLALAGFMFWWRRRQRQEAGARSDGHDGDAKSDTLALPHKAASGKTSLLDAMSPTTAGRPGTGTTVVGDAPHSPAPTTQLDSNNVLEMETMERPQELPDHNAVYEMEGDMPGPPLYREKEGWPLR</sequence>
<dbReference type="EMBL" id="JMSE01000496">
    <property type="protein sequence ID" value="KDN69568.1"/>
    <property type="molecule type" value="Genomic_DNA"/>
</dbReference>
<dbReference type="eggNOG" id="ENOG502SUMD">
    <property type="taxonomic scope" value="Eukaryota"/>
</dbReference>
<accession>A0A066XK47</accession>
<dbReference type="STRING" id="1173701.A0A066XK47"/>
<dbReference type="OMA" id="TMWAQPI"/>
<keyword evidence="2" id="KW-0812">Transmembrane</keyword>
<feature type="region of interest" description="Disordered" evidence="1">
    <location>
        <begin position="252"/>
        <end position="316"/>
    </location>
</feature>
<dbReference type="OrthoDB" id="4770059at2759"/>
<feature type="compositionally biased region" description="Low complexity" evidence="1">
    <location>
        <begin position="287"/>
        <end position="301"/>
    </location>
</feature>
<comment type="caution">
    <text evidence="3">The sequence shown here is derived from an EMBL/GenBank/DDBJ whole genome shotgun (WGS) entry which is preliminary data.</text>
</comment>